<keyword evidence="2" id="KW-1185">Reference proteome</keyword>
<dbReference type="EMBL" id="RJKM01000001">
    <property type="protein sequence ID" value="ROP37242.1"/>
    <property type="molecule type" value="Genomic_DNA"/>
</dbReference>
<comment type="caution">
    <text evidence="1">The sequence shown here is derived from an EMBL/GenBank/DDBJ whole genome shotgun (WGS) entry which is preliminary data.</text>
</comment>
<sequence length="35" mass="3747">MGVSASALELVAAGKVCKSNTWPYPTENRRADRAP</sequence>
<evidence type="ECO:0000313" key="1">
    <source>
        <dbReference type="EMBL" id="ROP37242.1"/>
    </source>
</evidence>
<organism evidence="1 2">
    <name type="scientific">Saccharothrix texasensis</name>
    <dbReference type="NCBI Taxonomy" id="103734"/>
    <lineage>
        <taxon>Bacteria</taxon>
        <taxon>Bacillati</taxon>
        <taxon>Actinomycetota</taxon>
        <taxon>Actinomycetes</taxon>
        <taxon>Pseudonocardiales</taxon>
        <taxon>Pseudonocardiaceae</taxon>
        <taxon>Saccharothrix</taxon>
    </lineage>
</organism>
<dbReference type="AlphaFoldDB" id="A0A3N1H4U9"/>
<dbReference type="Proteomes" id="UP000268727">
    <property type="component" value="Unassembled WGS sequence"/>
</dbReference>
<name>A0A3N1H4U9_9PSEU</name>
<reference evidence="1 2" key="1">
    <citation type="submission" date="2018-11" db="EMBL/GenBank/DDBJ databases">
        <title>Sequencing the genomes of 1000 actinobacteria strains.</title>
        <authorList>
            <person name="Klenk H.-P."/>
        </authorList>
    </citation>
    <scope>NUCLEOTIDE SEQUENCE [LARGE SCALE GENOMIC DNA]</scope>
    <source>
        <strain evidence="1 2">DSM 44231</strain>
    </source>
</reference>
<proteinExistence type="predicted"/>
<evidence type="ECO:0000313" key="2">
    <source>
        <dbReference type="Proteomes" id="UP000268727"/>
    </source>
</evidence>
<gene>
    <name evidence="1" type="ORF">EDD40_2544</name>
</gene>
<protein>
    <submittedName>
        <fullName evidence="1">Uncharacterized protein</fullName>
    </submittedName>
</protein>
<accession>A0A3N1H4U9</accession>